<protein>
    <submittedName>
        <fullName evidence="2">Uncharacterized protein</fullName>
    </submittedName>
</protein>
<feature type="compositionally biased region" description="Low complexity" evidence="1">
    <location>
        <begin position="242"/>
        <end position="258"/>
    </location>
</feature>
<evidence type="ECO:0000313" key="3">
    <source>
        <dbReference type="Proteomes" id="UP000707352"/>
    </source>
</evidence>
<feature type="compositionally biased region" description="Pro residues" evidence="1">
    <location>
        <begin position="259"/>
        <end position="272"/>
    </location>
</feature>
<feature type="region of interest" description="Disordered" evidence="1">
    <location>
        <begin position="232"/>
        <end position="274"/>
    </location>
</feature>
<keyword evidence="3" id="KW-1185">Reference proteome</keyword>
<dbReference type="Proteomes" id="UP000707352">
    <property type="component" value="Unassembled WGS sequence"/>
</dbReference>
<evidence type="ECO:0000256" key="1">
    <source>
        <dbReference type="SAM" id="MobiDB-lite"/>
    </source>
</evidence>
<evidence type="ECO:0000313" key="2">
    <source>
        <dbReference type="EMBL" id="NIX76531.1"/>
    </source>
</evidence>
<gene>
    <name evidence="2" type="ORF">HB375_07855</name>
</gene>
<accession>A0ABX0VDX6</accession>
<comment type="caution">
    <text evidence="2">The sequence shown here is derived from an EMBL/GenBank/DDBJ whole genome shotgun (WGS) entry which is preliminary data.</text>
</comment>
<name>A0ABX0VDX6_9HYPH</name>
<organism evidence="2 3">
    <name type="scientific">Microvirga terricola</name>
    <dbReference type="NCBI Taxonomy" id="2719797"/>
    <lineage>
        <taxon>Bacteria</taxon>
        <taxon>Pseudomonadati</taxon>
        <taxon>Pseudomonadota</taxon>
        <taxon>Alphaproteobacteria</taxon>
        <taxon>Hyphomicrobiales</taxon>
        <taxon>Methylobacteriaceae</taxon>
        <taxon>Microvirga</taxon>
    </lineage>
</organism>
<dbReference type="EMBL" id="JAATJS010000002">
    <property type="protein sequence ID" value="NIX76531.1"/>
    <property type="molecule type" value="Genomic_DNA"/>
</dbReference>
<reference evidence="2 3" key="1">
    <citation type="submission" date="2020-03" db="EMBL/GenBank/DDBJ databases">
        <title>The genome sequence of Microvirga sp. c23x22.</title>
        <authorList>
            <person name="Zhang X."/>
        </authorList>
    </citation>
    <scope>NUCLEOTIDE SEQUENCE [LARGE SCALE GENOMIC DNA]</scope>
    <source>
        <strain evidence="3">c23x22</strain>
    </source>
</reference>
<sequence>MTPQTFLALLLALRAALPGEPVRRGQDAPPPGEGVRAFPVRYEAENRAVTNWRLEAAEALEPKPVALLASLLSLERPFVTRCVKLNNYWCIKSARWDGEIATDKDGHVGFASADQGANAAVALLRRYYLQFRRKSALDIVRRWAPPECGVATSIGGLASLAVNGIGNTLRARYLASHRIGQVTQTSAVAKISGASLPTPPARPARPAPPRVSVVPLAHLPEYHVPDIAEGMGEHRRLPPQQPRSLRQARAQPQARPVAQTPPPLPTPRPKPPVKVAEAVPTCAPDEQRLRNYANAIVEGLGIGPTDDLKLFADDGTPLPNLSPVMLAMSGFELGLLRASSDLVDRAIQHVARKAEAEAKTRTAQD</sequence>
<dbReference type="RefSeq" id="WP_167672400.1">
    <property type="nucleotide sequence ID" value="NZ_JAATJS010000002.1"/>
</dbReference>
<proteinExistence type="predicted"/>